<organism evidence="5 6">
    <name type="scientific">Succinivibrio dextrinosolvens DSM 3072</name>
    <dbReference type="NCBI Taxonomy" id="1123324"/>
    <lineage>
        <taxon>Bacteria</taxon>
        <taxon>Pseudomonadati</taxon>
        <taxon>Pseudomonadota</taxon>
        <taxon>Gammaproteobacteria</taxon>
        <taxon>Aeromonadales</taxon>
        <taxon>Succinivibrionaceae</taxon>
        <taxon>Succinivibrio</taxon>
    </lineage>
</organism>
<reference evidence="6" key="1">
    <citation type="submission" date="2017-02" db="EMBL/GenBank/DDBJ databases">
        <authorList>
            <person name="Varghese N."/>
            <person name="Submissions S."/>
        </authorList>
    </citation>
    <scope>NUCLEOTIDE SEQUENCE [LARGE SCALE GENOMIC DNA]</scope>
    <source>
        <strain evidence="6">DSM 3072</strain>
    </source>
</reference>
<dbReference type="GO" id="GO:0006633">
    <property type="term" value="P:fatty acid biosynthetic process"/>
    <property type="evidence" value="ECO:0007669"/>
    <property type="project" value="InterPro"/>
</dbReference>
<dbReference type="PANTHER" id="PTHR34069:SF3">
    <property type="entry name" value="ACYL-COA:ACYL-COA ALKYLTRANSFERASE"/>
    <property type="match status" value="1"/>
</dbReference>
<dbReference type="Gene3D" id="3.40.47.10">
    <property type="match status" value="1"/>
</dbReference>
<dbReference type="Pfam" id="PF08541">
    <property type="entry name" value="ACP_syn_III_C"/>
    <property type="match status" value="1"/>
</dbReference>
<evidence type="ECO:0000259" key="4">
    <source>
        <dbReference type="Pfam" id="PF08545"/>
    </source>
</evidence>
<accession>A0A1T4VAE2</accession>
<dbReference type="SUPFAM" id="SSF53901">
    <property type="entry name" value="Thiolase-like"/>
    <property type="match status" value="1"/>
</dbReference>
<protein>
    <submittedName>
        <fullName evidence="5">3-oxoacyl-[acyl-carrier-protein] synthase-3</fullName>
    </submittedName>
</protein>
<dbReference type="GO" id="GO:0004315">
    <property type="term" value="F:3-oxoacyl-[acyl-carrier-protein] synthase activity"/>
    <property type="evidence" value="ECO:0007669"/>
    <property type="project" value="InterPro"/>
</dbReference>
<evidence type="ECO:0000313" key="6">
    <source>
        <dbReference type="Proteomes" id="UP000242432"/>
    </source>
</evidence>
<dbReference type="InterPro" id="IPR013747">
    <property type="entry name" value="ACP_syn_III_C"/>
</dbReference>
<keyword evidence="6" id="KW-1185">Reference proteome</keyword>
<dbReference type="Pfam" id="PF08545">
    <property type="entry name" value="ACP_syn_III"/>
    <property type="match status" value="1"/>
</dbReference>
<sequence>MKATIKGVSISSVCAVVPSRVSKFEDEIKYYPFPERSSRKLAQTMGFREHRIAPADVTLIDLAEYGVNCLFDNNIIKKEDIDALVFVSQQCEYPVPGNSKVLHNRLKLSTLTHCVDLYDNCNGFISGLYNAACFISSSDIKNVILVNSCAGTCHLNIKDRNTYPIMGDAAGITLIKKTSNPDDCIYFDFYHDSSELHTLIVPSGGMRNPSSEESKILKEDSFGNLVRDDELHMDGTRVFHFVMDNIPKLIEDTCDYSGISKTQIDYFITHQPNKFLVDKLTDLIGVKQDIIFDNIVENFGNSSSATIPVNLCFNLSETLLKEYKKICFAAFGAGMSAGCAICNVGKLDFCSVQEYPCG</sequence>
<gene>
    <name evidence="5" type="ORF">SAMN02745213_01168</name>
</gene>
<dbReference type="InterPro" id="IPR013751">
    <property type="entry name" value="ACP_syn_III_N"/>
</dbReference>
<evidence type="ECO:0000256" key="1">
    <source>
        <dbReference type="ARBA" id="ARBA00022679"/>
    </source>
</evidence>
<evidence type="ECO:0000313" key="5">
    <source>
        <dbReference type="EMBL" id="SKA61899.1"/>
    </source>
</evidence>
<feature type="domain" description="Beta-ketoacyl-[acyl-carrier-protein] synthase III C-terminal" evidence="3">
    <location>
        <begin position="255"/>
        <end position="342"/>
    </location>
</feature>
<dbReference type="InterPro" id="IPR016039">
    <property type="entry name" value="Thiolase-like"/>
</dbReference>
<dbReference type="EMBL" id="FUXX01000016">
    <property type="protein sequence ID" value="SKA61899.1"/>
    <property type="molecule type" value="Genomic_DNA"/>
</dbReference>
<keyword evidence="2" id="KW-0012">Acyltransferase</keyword>
<dbReference type="RefSeq" id="WP_078928659.1">
    <property type="nucleotide sequence ID" value="NZ_FUXX01000016.1"/>
</dbReference>
<evidence type="ECO:0000259" key="3">
    <source>
        <dbReference type="Pfam" id="PF08541"/>
    </source>
</evidence>
<feature type="domain" description="Beta-ketoacyl-[acyl-carrier-protein] synthase III N-terminal" evidence="4">
    <location>
        <begin position="116"/>
        <end position="188"/>
    </location>
</feature>
<evidence type="ECO:0000256" key="2">
    <source>
        <dbReference type="ARBA" id="ARBA00023315"/>
    </source>
</evidence>
<dbReference type="Proteomes" id="UP000242432">
    <property type="component" value="Unassembled WGS sequence"/>
</dbReference>
<dbReference type="GO" id="GO:0044550">
    <property type="term" value="P:secondary metabolite biosynthetic process"/>
    <property type="evidence" value="ECO:0007669"/>
    <property type="project" value="TreeGrafter"/>
</dbReference>
<proteinExistence type="predicted"/>
<name>A0A1T4VAE2_9GAMM</name>
<keyword evidence="1" id="KW-0808">Transferase</keyword>
<dbReference type="AlphaFoldDB" id="A0A1T4VAE2"/>
<dbReference type="PANTHER" id="PTHR34069">
    <property type="entry name" value="3-OXOACYL-[ACYL-CARRIER-PROTEIN] SYNTHASE 3"/>
    <property type="match status" value="1"/>
</dbReference>